<dbReference type="Proteomes" id="UP000294829">
    <property type="component" value="Unassembled WGS sequence"/>
</dbReference>
<keyword evidence="9 10" id="KW-0131">Cell cycle</keyword>
<dbReference type="OrthoDB" id="9813411at2"/>
<dbReference type="InterPro" id="IPR004513">
    <property type="entry name" value="FtsX"/>
</dbReference>
<dbReference type="GO" id="GO:0051301">
    <property type="term" value="P:cell division"/>
    <property type="evidence" value="ECO:0007669"/>
    <property type="project" value="UniProtKB-KW"/>
</dbReference>
<protein>
    <recommendedName>
        <fullName evidence="3 10">Cell division protein FtsX</fullName>
    </recommendedName>
</protein>
<dbReference type="RefSeq" id="WP_133327697.1">
    <property type="nucleotide sequence ID" value="NZ_SMYL01000003.1"/>
</dbReference>
<keyword evidence="8 10" id="KW-0472">Membrane</keyword>
<evidence type="ECO:0000256" key="4">
    <source>
        <dbReference type="ARBA" id="ARBA00022475"/>
    </source>
</evidence>
<evidence type="ECO:0000256" key="6">
    <source>
        <dbReference type="ARBA" id="ARBA00022692"/>
    </source>
</evidence>
<evidence type="ECO:0000256" key="2">
    <source>
        <dbReference type="ARBA" id="ARBA00007379"/>
    </source>
</evidence>
<keyword evidence="7 11" id="KW-1133">Transmembrane helix</keyword>
<name>A0A4R5W3L5_9BURK</name>
<keyword evidence="4 10" id="KW-1003">Cell membrane</keyword>
<evidence type="ECO:0000256" key="8">
    <source>
        <dbReference type="ARBA" id="ARBA00023136"/>
    </source>
</evidence>
<dbReference type="Pfam" id="PF18075">
    <property type="entry name" value="FtsX_ECD"/>
    <property type="match status" value="1"/>
</dbReference>
<keyword evidence="5 10" id="KW-0132">Cell division</keyword>
<dbReference type="PANTHER" id="PTHR47755:SF1">
    <property type="entry name" value="CELL DIVISION PROTEIN FTSX"/>
    <property type="match status" value="1"/>
</dbReference>
<keyword evidence="10" id="KW-0997">Cell inner membrane</keyword>
<comment type="caution">
    <text evidence="14">The sequence shown here is derived from an EMBL/GenBank/DDBJ whole genome shotgun (WGS) entry which is preliminary data.</text>
</comment>
<evidence type="ECO:0000256" key="7">
    <source>
        <dbReference type="ARBA" id="ARBA00022989"/>
    </source>
</evidence>
<organism evidence="14 15">
    <name type="scientific">Sapientia aquatica</name>
    <dbReference type="NCBI Taxonomy" id="1549640"/>
    <lineage>
        <taxon>Bacteria</taxon>
        <taxon>Pseudomonadati</taxon>
        <taxon>Pseudomonadota</taxon>
        <taxon>Betaproteobacteria</taxon>
        <taxon>Burkholderiales</taxon>
        <taxon>Oxalobacteraceae</taxon>
        <taxon>Sapientia</taxon>
    </lineage>
</organism>
<feature type="transmembrane region" description="Helical" evidence="11">
    <location>
        <begin position="182"/>
        <end position="203"/>
    </location>
</feature>
<dbReference type="AlphaFoldDB" id="A0A4R5W3L5"/>
<keyword evidence="6 11" id="KW-0812">Transmembrane</keyword>
<feature type="domain" description="FtsX extracellular" evidence="13">
    <location>
        <begin position="62"/>
        <end position="166"/>
    </location>
</feature>
<comment type="subcellular location">
    <subcellularLocation>
        <location evidence="10">Cell inner membrane</location>
    </subcellularLocation>
    <subcellularLocation>
        <location evidence="1">Cell membrane</location>
        <topology evidence="1">Multi-pass membrane protein</topology>
    </subcellularLocation>
</comment>
<comment type="function">
    <text evidence="10">Part of the ABC transporter FtsEX involved in cellular division.</text>
</comment>
<evidence type="ECO:0000256" key="10">
    <source>
        <dbReference type="PIRNR" id="PIRNR003097"/>
    </source>
</evidence>
<evidence type="ECO:0000256" key="3">
    <source>
        <dbReference type="ARBA" id="ARBA00021907"/>
    </source>
</evidence>
<dbReference type="PANTHER" id="PTHR47755">
    <property type="entry name" value="CELL DIVISION PROTEIN FTSX"/>
    <property type="match status" value="1"/>
</dbReference>
<gene>
    <name evidence="14" type="ORF">E2I14_09210</name>
</gene>
<accession>A0A4R5W3L5</accession>
<evidence type="ECO:0000256" key="11">
    <source>
        <dbReference type="SAM" id="Phobius"/>
    </source>
</evidence>
<feature type="transmembrane region" description="Helical" evidence="11">
    <location>
        <begin position="277"/>
        <end position="302"/>
    </location>
</feature>
<evidence type="ECO:0000313" key="14">
    <source>
        <dbReference type="EMBL" id="TDK66627.1"/>
    </source>
</evidence>
<evidence type="ECO:0000259" key="13">
    <source>
        <dbReference type="Pfam" id="PF18075"/>
    </source>
</evidence>
<feature type="domain" description="ABC3 transporter permease C-terminal" evidence="12">
    <location>
        <begin position="189"/>
        <end position="307"/>
    </location>
</feature>
<comment type="similarity">
    <text evidence="2 10">Belongs to the ABC-4 integral membrane protein family. FtsX subfamily.</text>
</comment>
<evidence type="ECO:0000256" key="5">
    <source>
        <dbReference type="ARBA" id="ARBA00022618"/>
    </source>
</evidence>
<dbReference type="EMBL" id="SMYL01000003">
    <property type="protein sequence ID" value="TDK66627.1"/>
    <property type="molecule type" value="Genomic_DNA"/>
</dbReference>
<keyword evidence="15" id="KW-1185">Reference proteome</keyword>
<dbReference type="Gene3D" id="3.30.70.3040">
    <property type="match status" value="1"/>
</dbReference>
<dbReference type="PIRSF" id="PIRSF003097">
    <property type="entry name" value="FtsX"/>
    <property type="match status" value="1"/>
</dbReference>
<reference evidence="14 15" key="1">
    <citation type="submission" date="2019-03" db="EMBL/GenBank/DDBJ databases">
        <title>Sapientia aquatica gen. nov., sp. nov., isolated from a crater lake.</title>
        <authorList>
            <person name="Felfoldi T."/>
            <person name="Szabo A."/>
            <person name="Toth E."/>
            <person name="Schumann P."/>
            <person name="Keki Z."/>
            <person name="Marialigeti K."/>
            <person name="Mathe I."/>
        </authorList>
    </citation>
    <scope>NUCLEOTIDE SEQUENCE [LARGE SCALE GENOMIC DNA]</scope>
    <source>
        <strain evidence="14 15">SA-152</strain>
    </source>
</reference>
<proteinExistence type="inferred from homology"/>
<dbReference type="InterPro" id="IPR040690">
    <property type="entry name" value="FtsX_ECD"/>
</dbReference>
<dbReference type="GO" id="GO:0032153">
    <property type="term" value="C:cell division site"/>
    <property type="evidence" value="ECO:0007669"/>
    <property type="project" value="TreeGrafter"/>
</dbReference>
<evidence type="ECO:0000256" key="1">
    <source>
        <dbReference type="ARBA" id="ARBA00004651"/>
    </source>
</evidence>
<evidence type="ECO:0000256" key="9">
    <source>
        <dbReference type="ARBA" id="ARBA00023306"/>
    </source>
</evidence>
<feature type="transmembrane region" description="Helical" evidence="11">
    <location>
        <begin position="26"/>
        <end position="47"/>
    </location>
</feature>
<evidence type="ECO:0000313" key="15">
    <source>
        <dbReference type="Proteomes" id="UP000294829"/>
    </source>
</evidence>
<dbReference type="InterPro" id="IPR003838">
    <property type="entry name" value="ABC3_permease_C"/>
</dbReference>
<dbReference type="Pfam" id="PF02687">
    <property type="entry name" value="FtsX"/>
    <property type="match status" value="1"/>
</dbReference>
<dbReference type="GO" id="GO:0005886">
    <property type="term" value="C:plasma membrane"/>
    <property type="evidence" value="ECO:0007669"/>
    <property type="project" value="UniProtKB-SubCell"/>
</dbReference>
<evidence type="ECO:0000259" key="12">
    <source>
        <dbReference type="Pfam" id="PF02687"/>
    </source>
</evidence>
<sequence length="312" mass="33710">MKIWFRQHAAASLDAAKQILRAPGNFLFNVIVVAVALSLPIAGLTLIENVRPISNELAIEPELSLFLKTNVSRADATAFADTLKKTVKSAQTSAKITFVPREKALVSMQTNSNLGDVLSTLGENPLPDAYILSFEQHIELSTQQSTPAKIEALAAQLQKLPEVDHVQIDSNWIKRLAALLHLAQFVLIALAIILSVVVITVVFNATRLQVLSRQAEIAVIRLLGATSQYISRPYYYTGAILGLVSGAVSLGIVAGALHPMNQAISEFASLYGSEFQLAPLNAVFSLYLLVLSALLGLFGAFLSVRHQAKQIS</sequence>
<feature type="transmembrane region" description="Helical" evidence="11">
    <location>
        <begin position="234"/>
        <end position="257"/>
    </location>
</feature>